<proteinExistence type="predicted"/>
<keyword evidence="3" id="KW-1185">Reference proteome</keyword>
<comment type="caution">
    <text evidence="2">The sequence shown here is derived from an EMBL/GenBank/DDBJ whole genome shotgun (WGS) entry which is preliminary data.</text>
</comment>
<organism evidence="2 3">
    <name type="scientific">Protea cynaroides</name>
    <dbReference type="NCBI Taxonomy" id="273540"/>
    <lineage>
        <taxon>Eukaryota</taxon>
        <taxon>Viridiplantae</taxon>
        <taxon>Streptophyta</taxon>
        <taxon>Embryophyta</taxon>
        <taxon>Tracheophyta</taxon>
        <taxon>Spermatophyta</taxon>
        <taxon>Magnoliopsida</taxon>
        <taxon>Proteales</taxon>
        <taxon>Proteaceae</taxon>
        <taxon>Protea</taxon>
    </lineage>
</organism>
<evidence type="ECO:0000256" key="1">
    <source>
        <dbReference type="SAM" id="MobiDB-lite"/>
    </source>
</evidence>
<dbReference type="Proteomes" id="UP001141806">
    <property type="component" value="Unassembled WGS sequence"/>
</dbReference>
<feature type="region of interest" description="Disordered" evidence="1">
    <location>
        <begin position="44"/>
        <end position="65"/>
    </location>
</feature>
<evidence type="ECO:0000313" key="2">
    <source>
        <dbReference type="EMBL" id="KAJ4966885.1"/>
    </source>
</evidence>
<dbReference type="AlphaFoldDB" id="A0A9Q0QPA4"/>
<gene>
    <name evidence="2" type="ORF">NE237_018734</name>
</gene>
<evidence type="ECO:0000313" key="3">
    <source>
        <dbReference type="Proteomes" id="UP001141806"/>
    </source>
</evidence>
<reference evidence="2" key="1">
    <citation type="journal article" date="2023" name="Plant J.">
        <title>The genome of the king protea, Protea cynaroides.</title>
        <authorList>
            <person name="Chang J."/>
            <person name="Duong T.A."/>
            <person name="Schoeman C."/>
            <person name="Ma X."/>
            <person name="Roodt D."/>
            <person name="Barker N."/>
            <person name="Li Z."/>
            <person name="Van de Peer Y."/>
            <person name="Mizrachi E."/>
        </authorList>
    </citation>
    <scope>NUCLEOTIDE SEQUENCE</scope>
    <source>
        <tissue evidence="2">Young leaves</tissue>
    </source>
</reference>
<name>A0A9Q0QPA4_9MAGN</name>
<protein>
    <submittedName>
        <fullName evidence="2">Uncharacterized protein</fullName>
    </submittedName>
</protein>
<sequence length="99" mass="10858">MDFANSLQVILEQSDHITSGGVDDGFTTAKEWPILGAEQGEILNKEGIGSTQPHPPDRKERGSKVTTIDRTDFVLPFWSWCINPSPSYSNVIPAQLDAS</sequence>
<feature type="compositionally biased region" description="Basic and acidic residues" evidence="1">
    <location>
        <begin position="55"/>
        <end position="65"/>
    </location>
</feature>
<accession>A0A9Q0QPA4</accession>
<dbReference type="EMBL" id="JAMYWD010000007">
    <property type="protein sequence ID" value="KAJ4966885.1"/>
    <property type="molecule type" value="Genomic_DNA"/>
</dbReference>